<reference evidence="5 6" key="1">
    <citation type="submission" date="2018-04" db="EMBL/GenBank/DDBJ databases">
        <title>Bordetella sp. HZ20 isolated from seawater.</title>
        <authorList>
            <person name="Sun C."/>
        </authorList>
    </citation>
    <scope>NUCLEOTIDE SEQUENCE [LARGE SCALE GENOMIC DNA]</scope>
    <source>
        <strain evidence="5 6">HZ20</strain>
    </source>
</reference>
<evidence type="ECO:0000256" key="2">
    <source>
        <dbReference type="ARBA" id="ARBA00022679"/>
    </source>
</evidence>
<gene>
    <name evidence="5" type="ORF">DBV39_14885</name>
</gene>
<keyword evidence="2" id="KW-0808">Transferase</keyword>
<organism evidence="5 6">
    <name type="scientific">Orrella marina</name>
    <dbReference type="NCBI Taxonomy" id="2163011"/>
    <lineage>
        <taxon>Bacteria</taxon>
        <taxon>Pseudomonadati</taxon>
        <taxon>Pseudomonadota</taxon>
        <taxon>Betaproteobacteria</taxon>
        <taxon>Burkholderiales</taxon>
        <taxon>Alcaligenaceae</taxon>
        <taxon>Orrella</taxon>
    </lineage>
</organism>
<sequence length="361" mass="40068">MLISMREQVSTTFGLLSKVGGECAGSIVLLPDGEEPQAPIYQQLTWEQVRALTYNGTRIEEREEIERAAQGLPKPRMSISGAQYKLLLYIQKDEKPSRPMGSSPSTHILKPDIVRPDINVFASAANETIIMLAAHKCGLPTAKVSYQPVTHACLIERYDRKLGEDGVVRRVWQADFCQLLGKSSEVKYEYDGGPNFNDCFALLKQSTQPGVDQRNLLRWLFFNLYTGNNDSHAKNLSMIASGRGMRLAPFYDLMCTRVYTGLGSRFAFSIAGESDPEQLTVAHFVELAKSLSIGPKYLQKLAKEMADAVEEAVPAATVQVIPLLEPSQRVLAERVIEKVGSIIRRMRKRIAGEDSASQVDA</sequence>
<evidence type="ECO:0000313" key="5">
    <source>
        <dbReference type="EMBL" id="AWB34795.1"/>
    </source>
</evidence>
<feature type="domain" description="HipA-like C-terminal" evidence="4">
    <location>
        <begin position="77"/>
        <end position="312"/>
    </location>
</feature>
<keyword evidence="6" id="KW-1185">Reference proteome</keyword>
<dbReference type="InterPro" id="IPR012893">
    <property type="entry name" value="HipA-like_C"/>
</dbReference>
<evidence type="ECO:0000313" key="6">
    <source>
        <dbReference type="Proteomes" id="UP000244571"/>
    </source>
</evidence>
<dbReference type="PANTHER" id="PTHR37419:SF1">
    <property type="entry name" value="SERINE_THREONINE-PROTEIN KINASE TOXIN HIPA"/>
    <property type="match status" value="1"/>
</dbReference>
<dbReference type="GO" id="GO:0005829">
    <property type="term" value="C:cytosol"/>
    <property type="evidence" value="ECO:0007669"/>
    <property type="project" value="TreeGrafter"/>
</dbReference>
<name>A0A2R4XLX6_9BURK</name>
<dbReference type="AlphaFoldDB" id="A0A2R4XLX6"/>
<dbReference type="EMBL" id="CP028901">
    <property type="protein sequence ID" value="AWB34795.1"/>
    <property type="molecule type" value="Genomic_DNA"/>
</dbReference>
<evidence type="ECO:0000256" key="1">
    <source>
        <dbReference type="ARBA" id="ARBA00010164"/>
    </source>
</evidence>
<dbReference type="PANTHER" id="PTHR37419">
    <property type="entry name" value="SERINE/THREONINE-PROTEIN KINASE TOXIN HIPA"/>
    <property type="match status" value="1"/>
</dbReference>
<dbReference type="Gene3D" id="1.10.1070.20">
    <property type="match status" value="1"/>
</dbReference>
<proteinExistence type="inferred from homology"/>
<dbReference type="KEGG" id="boz:DBV39_14885"/>
<dbReference type="GO" id="GO:0004674">
    <property type="term" value="F:protein serine/threonine kinase activity"/>
    <property type="evidence" value="ECO:0007669"/>
    <property type="project" value="TreeGrafter"/>
</dbReference>
<comment type="similarity">
    <text evidence="1">Belongs to the HipA Ser/Thr kinase family.</text>
</comment>
<accession>A0A2R4XLX6</accession>
<dbReference type="Pfam" id="PF07804">
    <property type="entry name" value="HipA_C"/>
    <property type="match status" value="1"/>
</dbReference>
<evidence type="ECO:0000259" key="4">
    <source>
        <dbReference type="Pfam" id="PF07804"/>
    </source>
</evidence>
<protein>
    <submittedName>
        <fullName evidence="5">Type II toxin-antitoxin system HipA family toxin</fullName>
    </submittedName>
</protein>
<dbReference type="Proteomes" id="UP000244571">
    <property type="component" value="Chromosome"/>
</dbReference>
<keyword evidence="3" id="KW-0418">Kinase</keyword>
<evidence type="ECO:0000256" key="3">
    <source>
        <dbReference type="ARBA" id="ARBA00022777"/>
    </source>
</evidence>
<dbReference type="InterPro" id="IPR052028">
    <property type="entry name" value="HipA_Ser/Thr_kinase"/>
</dbReference>